<evidence type="ECO:0000256" key="2">
    <source>
        <dbReference type="ARBA" id="ARBA00009853"/>
    </source>
</evidence>
<reference evidence="8 9" key="2">
    <citation type="submission" date="2014-10" db="EMBL/GenBank/DDBJ databases">
        <title>Paracoccus sanguinis sp. nov., isolated from clinical specimens of New York State patients.</title>
        <authorList>
            <person name="Mingle L.A."/>
            <person name="Cole J.A."/>
            <person name="Lapierre P."/>
            <person name="Musser K.A."/>
        </authorList>
    </citation>
    <scope>NUCLEOTIDE SEQUENCE [LARGE SCALE GENOMIC DNA]</scope>
    <source>
        <strain evidence="8 9">5503</strain>
    </source>
</reference>
<dbReference type="GO" id="GO:0016020">
    <property type="term" value="C:membrane"/>
    <property type="evidence" value="ECO:0007669"/>
    <property type="project" value="UniProtKB-SubCell"/>
</dbReference>
<comment type="subcellular location">
    <subcellularLocation>
        <location evidence="1">Membrane</location>
        <topology evidence="1">Multi-pass membrane protein</topology>
    </subcellularLocation>
</comment>
<keyword evidence="4 6" id="KW-1133">Transmembrane helix</keyword>
<feature type="transmembrane region" description="Helical" evidence="6">
    <location>
        <begin position="193"/>
        <end position="215"/>
    </location>
</feature>
<accession>A0A099G528</accession>
<dbReference type="SUPFAM" id="SSF103481">
    <property type="entry name" value="Multidrug resistance efflux transporter EmrE"/>
    <property type="match status" value="2"/>
</dbReference>
<evidence type="ECO:0000259" key="7">
    <source>
        <dbReference type="Pfam" id="PF00892"/>
    </source>
</evidence>
<proteinExistence type="inferred from homology"/>
<dbReference type="InterPro" id="IPR037185">
    <property type="entry name" value="EmrE-like"/>
</dbReference>
<evidence type="ECO:0000256" key="3">
    <source>
        <dbReference type="ARBA" id="ARBA00022692"/>
    </source>
</evidence>
<keyword evidence="5 6" id="KW-0472">Membrane</keyword>
<feature type="transmembrane region" description="Helical" evidence="6">
    <location>
        <begin position="249"/>
        <end position="269"/>
    </location>
</feature>
<feature type="transmembrane region" description="Helical" evidence="6">
    <location>
        <begin position="106"/>
        <end position="123"/>
    </location>
</feature>
<feature type="transmembrane region" description="Helical" evidence="6">
    <location>
        <begin position="130"/>
        <end position="149"/>
    </location>
</feature>
<organism evidence="8 9">
    <name type="scientific">Paracoccus sanguinis</name>
    <dbReference type="NCBI Taxonomy" id="1545044"/>
    <lineage>
        <taxon>Bacteria</taxon>
        <taxon>Pseudomonadati</taxon>
        <taxon>Pseudomonadota</taxon>
        <taxon>Alphaproteobacteria</taxon>
        <taxon>Rhodobacterales</taxon>
        <taxon>Paracoccaceae</taxon>
        <taxon>Paracoccus</taxon>
    </lineage>
</organism>
<feature type="transmembrane region" description="Helical" evidence="6">
    <location>
        <begin position="82"/>
        <end position="100"/>
    </location>
</feature>
<dbReference type="InterPro" id="IPR000620">
    <property type="entry name" value="EamA_dom"/>
</dbReference>
<feature type="transmembrane region" description="Helical" evidence="6">
    <location>
        <begin position="221"/>
        <end position="242"/>
    </location>
</feature>
<dbReference type="PANTHER" id="PTHR22911">
    <property type="entry name" value="ACYL-MALONYL CONDENSING ENZYME-RELATED"/>
    <property type="match status" value="1"/>
</dbReference>
<sequence length="310" mass="32150">MGRGAAVVSPLTGIALKLGSVMIFTVMGAVLKATAATVPAGEQVFFRSLFAIPVILAWLAWRGELATGLKTRDPMAHAYRGIVGSIAMGTSFAGLGLLPFPEATALGYAMPLLTVIFAGMFLAEPVRGFRLSMVAIGLVGVLIVLSPRLSVGAGSVTMAESLGAMLTLTGAAFGALAQIFISKMVATERTAAVVFWFSVTATVLSLVTLPFGWVVPDARTAALLVSCGIMGGAAQIMLTSAYRYADASLVAPFDYASMLMALAIGWFVFGEGASARMLLGAAVIIAAGVAIIWRERQLGISRARRAGTPR</sequence>
<comment type="caution">
    <text evidence="8">The sequence shown here is derived from an EMBL/GenBank/DDBJ whole genome shotgun (WGS) entry which is preliminary data.</text>
</comment>
<evidence type="ECO:0000313" key="8">
    <source>
        <dbReference type="EMBL" id="KGJ17875.1"/>
    </source>
</evidence>
<dbReference type="Proteomes" id="UP000029858">
    <property type="component" value="Unassembled WGS sequence"/>
</dbReference>
<dbReference type="PANTHER" id="PTHR22911:SF6">
    <property type="entry name" value="SOLUTE CARRIER FAMILY 35 MEMBER G1"/>
    <property type="match status" value="1"/>
</dbReference>
<evidence type="ECO:0000313" key="9">
    <source>
        <dbReference type="Proteomes" id="UP000029858"/>
    </source>
</evidence>
<evidence type="ECO:0000256" key="4">
    <source>
        <dbReference type="ARBA" id="ARBA00022989"/>
    </source>
</evidence>
<evidence type="ECO:0000256" key="5">
    <source>
        <dbReference type="ARBA" id="ARBA00023136"/>
    </source>
</evidence>
<protein>
    <submittedName>
        <fullName evidence="8">Membrane protein</fullName>
    </submittedName>
</protein>
<reference evidence="8 9" key="1">
    <citation type="submission" date="2014-09" db="EMBL/GenBank/DDBJ databases">
        <authorList>
            <person name="McGinnis J.M."/>
            <person name="Wolfgang W.J."/>
        </authorList>
    </citation>
    <scope>NUCLEOTIDE SEQUENCE [LARGE SCALE GENOMIC DNA]</scope>
    <source>
        <strain evidence="8 9">5503</strain>
    </source>
</reference>
<evidence type="ECO:0000256" key="1">
    <source>
        <dbReference type="ARBA" id="ARBA00004141"/>
    </source>
</evidence>
<name>A0A099G528_9RHOB</name>
<feature type="domain" description="EamA" evidence="7">
    <location>
        <begin position="12"/>
        <end position="145"/>
    </location>
</feature>
<dbReference type="EMBL" id="JRKQ01000165">
    <property type="protein sequence ID" value="KGJ17875.1"/>
    <property type="molecule type" value="Genomic_DNA"/>
</dbReference>
<evidence type="ECO:0000256" key="6">
    <source>
        <dbReference type="SAM" id="Phobius"/>
    </source>
</evidence>
<comment type="similarity">
    <text evidence="2">Belongs to the drug/metabolite transporter (DMT) superfamily. 10 TMS drug/metabolite exporter (DME) (TC 2.A.7.3) family.</text>
</comment>
<keyword evidence="3 6" id="KW-0812">Transmembrane</keyword>
<dbReference type="Pfam" id="PF00892">
    <property type="entry name" value="EamA"/>
    <property type="match status" value="2"/>
</dbReference>
<feature type="transmembrane region" description="Helical" evidence="6">
    <location>
        <begin position="275"/>
        <end position="293"/>
    </location>
</feature>
<gene>
    <name evidence="8" type="ORF">IX56_17100</name>
</gene>
<feature type="transmembrane region" description="Helical" evidence="6">
    <location>
        <begin position="161"/>
        <end position="181"/>
    </location>
</feature>
<feature type="transmembrane region" description="Helical" evidence="6">
    <location>
        <begin position="44"/>
        <end position="61"/>
    </location>
</feature>
<dbReference type="AlphaFoldDB" id="A0A099G528"/>
<feature type="domain" description="EamA" evidence="7">
    <location>
        <begin position="162"/>
        <end position="292"/>
    </location>
</feature>